<proteinExistence type="predicted"/>
<dbReference type="PATRIC" id="fig|1454003.3.peg.884"/>
<reference evidence="1 2" key="1">
    <citation type="submission" date="2014-02" db="EMBL/GenBank/DDBJ databases">
        <title>Expanding our view of genomic diversity in Candidatus Accumulibacter clades.</title>
        <authorList>
            <person name="Skennerton C.T."/>
            <person name="Barr J.J."/>
            <person name="Slater F.R."/>
            <person name="Bond P.L."/>
            <person name="Tyson G.W."/>
        </authorList>
    </citation>
    <scope>NUCLEOTIDE SEQUENCE [LARGE SCALE GENOMIC DNA]</scope>
    <source>
        <strain evidence="2">BA-92</strain>
    </source>
</reference>
<evidence type="ECO:0000313" key="2">
    <source>
        <dbReference type="Proteomes" id="UP000021816"/>
    </source>
</evidence>
<organism evidence="1 2">
    <name type="scientific">Candidatus Accumulibacter appositus</name>
    <dbReference type="NCBI Taxonomy" id="1454003"/>
    <lineage>
        <taxon>Bacteria</taxon>
        <taxon>Pseudomonadati</taxon>
        <taxon>Pseudomonadota</taxon>
        <taxon>Betaproteobacteria</taxon>
        <taxon>Candidatus Accumulibacter</taxon>
    </lineage>
</organism>
<comment type="caution">
    <text evidence="1">The sequence shown here is derived from an EMBL/GenBank/DDBJ whole genome shotgun (WGS) entry which is preliminary data.</text>
</comment>
<accession>A0A011P2U2</accession>
<sequence length="101" mass="11866">MRGRNAVRPWHCHRWRWGDDHPRDGILKDIVAKDCAGWKNDSDYHRLRIAENMMYGVKQLGASLYVRTLEQQVTEAHNRAAIIHTFSYLGKLRLRHEAGWG</sequence>
<protein>
    <recommendedName>
        <fullName evidence="3">Transposase</fullName>
    </recommendedName>
</protein>
<evidence type="ECO:0008006" key="3">
    <source>
        <dbReference type="Google" id="ProtNLM"/>
    </source>
</evidence>
<dbReference type="Proteomes" id="UP000021816">
    <property type="component" value="Unassembled WGS sequence"/>
</dbReference>
<dbReference type="AlphaFoldDB" id="A0A011P2U2"/>
<gene>
    <name evidence="1" type="ORF">AW10_00861</name>
</gene>
<evidence type="ECO:0000313" key="1">
    <source>
        <dbReference type="EMBL" id="EXI81916.1"/>
    </source>
</evidence>
<dbReference type="EMBL" id="JEMX01000015">
    <property type="protein sequence ID" value="EXI81916.1"/>
    <property type="molecule type" value="Genomic_DNA"/>
</dbReference>
<name>A0A011P2U2_9PROT</name>